<dbReference type="EMBL" id="MTEJ01000498">
    <property type="protein sequence ID" value="OQX02331.1"/>
    <property type="molecule type" value="Genomic_DNA"/>
</dbReference>
<dbReference type="SUPFAM" id="SSF49313">
    <property type="entry name" value="Cadherin-like"/>
    <property type="match status" value="4"/>
</dbReference>
<feature type="domain" description="Dystroglycan-type cadherin-like" evidence="2">
    <location>
        <begin position="303"/>
        <end position="394"/>
    </location>
</feature>
<feature type="domain" description="Dystroglycan-type cadherin-like" evidence="2">
    <location>
        <begin position="29"/>
        <end position="120"/>
    </location>
</feature>
<dbReference type="InterPro" id="IPR015919">
    <property type="entry name" value="Cadherin-like_sf"/>
</dbReference>
<accession>A0A1Y1QCK3</accession>
<evidence type="ECO:0000259" key="2">
    <source>
        <dbReference type="SMART" id="SM00736"/>
    </source>
</evidence>
<evidence type="ECO:0000313" key="3">
    <source>
        <dbReference type="EMBL" id="OQX02331.1"/>
    </source>
</evidence>
<feature type="signal peptide" evidence="1">
    <location>
        <begin position="1"/>
        <end position="22"/>
    </location>
</feature>
<feature type="chain" id="PRO_5012123931" description="Dystroglycan-type cadherin-like domain-containing protein" evidence="1">
    <location>
        <begin position="23"/>
        <end position="1013"/>
    </location>
</feature>
<dbReference type="GO" id="GO:0016020">
    <property type="term" value="C:membrane"/>
    <property type="evidence" value="ECO:0007669"/>
    <property type="project" value="InterPro"/>
</dbReference>
<dbReference type="InterPro" id="IPR013783">
    <property type="entry name" value="Ig-like_fold"/>
</dbReference>
<reference evidence="3 4" key="1">
    <citation type="submission" date="2017-01" db="EMBL/GenBank/DDBJ databases">
        <title>Novel large sulfur bacteria in the metagenomes of groundwater-fed chemosynthetic microbial mats in the Lake Huron basin.</title>
        <authorList>
            <person name="Sharrar A.M."/>
            <person name="Flood B.E."/>
            <person name="Bailey J.V."/>
            <person name="Jones D.S."/>
            <person name="Biddanda B."/>
            <person name="Ruberg S.A."/>
            <person name="Marcus D.N."/>
            <person name="Dick G.J."/>
        </authorList>
    </citation>
    <scope>NUCLEOTIDE SEQUENCE [LARGE SCALE GENOMIC DNA]</scope>
    <source>
        <strain evidence="3">A8</strain>
    </source>
</reference>
<gene>
    <name evidence="3" type="ORF">BWK73_43095</name>
</gene>
<comment type="caution">
    <text evidence="3">The sequence shown here is derived from an EMBL/GenBank/DDBJ whole genome shotgun (WGS) entry which is preliminary data.</text>
</comment>
<dbReference type="Gene3D" id="2.60.40.10">
    <property type="entry name" value="Immunoglobulins"/>
    <property type="match status" value="4"/>
</dbReference>
<dbReference type="PANTHER" id="PTHR43737:SF1">
    <property type="entry name" value="DUF1501 DOMAIN-CONTAINING PROTEIN"/>
    <property type="match status" value="1"/>
</dbReference>
<protein>
    <recommendedName>
        <fullName evidence="2">Dystroglycan-type cadherin-like domain-containing protein</fullName>
    </recommendedName>
</protein>
<evidence type="ECO:0000256" key="1">
    <source>
        <dbReference type="SAM" id="SignalP"/>
    </source>
</evidence>
<feature type="domain" description="Dystroglycan-type cadherin-like" evidence="2">
    <location>
        <begin position="210"/>
        <end position="301"/>
    </location>
</feature>
<dbReference type="InterPro" id="IPR014917">
    <property type="entry name" value="DUF1800"/>
</dbReference>
<organism evidence="3 4">
    <name type="scientific">Thiothrix lacustris</name>
    <dbReference type="NCBI Taxonomy" id="525917"/>
    <lineage>
        <taxon>Bacteria</taxon>
        <taxon>Pseudomonadati</taxon>
        <taxon>Pseudomonadota</taxon>
        <taxon>Gammaproteobacteria</taxon>
        <taxon>Thiotrichales</taxon>
        <taxon>Thiotrichaceae</taxon>
        <taxon>Thiothrix</taxon>
    </lineage>
</organism>
<proteinExistence type="predicted"/>
<dbReference type="GO" id="GO:0005509">
    <property type="term" value="F:calcium ion binding"/>
    <property type="evidence" value="ECO:0007669"/>
    <property type="project" value="InterPro"/>
</dbReference>
<dbReference type="PANTHER" id="PTHR43737">
    <property type="entry name" value="BLL7424 PROTEIN"/>
    <property type="match status" value="1"/>
</dbReference>
<dbReference type="Proteomes" id="UP000192491">
    <property type="component" value="Unassembled WGS sequence"/>
</dbReference>
<dbReference type="InterPro" id="IPR006644">
    <property type="entry name" value="Cadg"/>
</dbReference>
<dbReference type="AlphaFoldDB" id="A0A1Y1QCK3"/>
<sequence length="1013" mass="110747">MNKKLRYSLLIWLPFWFSYAWAVPNNSAPVISGTPQATINANAAYYFQPTASDADSGDKLKFTVVKKPAWAKFNAVTGALTGTPKSTQAGIYKGIIITVSDGKNKTSLPEFSIQVENPAPVIEGVPNTTVVTSSTYRFVPIATDSNGDKLVFSITRKPAWAKFSSTTGELTGIPKGNQSGVYSGIVITVSDGKNKVSLPEFSIRVDNLPPTISGTPDKTAIIGKAYRFVPTASDPNGDALKFTIQGKPSWAKFYSKNGALTGTPTAKNGGISTVTITVSDGKNSVSLPTFELQVVTSNRLPTLSGTPLPKVVVGQPYYFMPVATDPDSDTLAFTITNKPSWATFDQKTGALSGNPALENIGITRGIVISVSDNKGGSASLTAFDLEVKEVALAYSEAHRLLVQASFGPTSDTIQEVMKIGAESWVDQQLAKTSAYDNTQDAHQTHLERTINIALGAEPTKDWTVNTVFNQTAASNNVNDYQMAAWWENALAHPVNTAHGSDPLRQRIAYALSQLLVASHVEAPLDQRGEGLAFYYDIMARNAFGNYRTLLGEVARSPAMGIYLSHQGNRKADLKAATRPDENFARELIQLFSIGLYELNLDGSPNRDGNADTYPDSGTNVVPTYTQEDVSEMAKVMTGWDLVGNTRYGHRGSTQGNYTTYMEFTSSEHENEVAESGDGYVTIMGKRFSLTSGTDGSGLDAALDLLFQHPNISPFVSRHLIMRLVTSNPSSAYIARIASVFNNNGAGIRGDLKAVVRAILLDEEARSITTAQAPTFGKAKEPILALTQFLRAFQVQPLNGWISRDNTTPVNGVYWYRAPQSQLGQAPLRASSVFNFYSSDFIPSDSYFSDNQLVAPELQIQTDQILVEINNRIFNIMNNYEKNKIEKINKKTLSDYAKNKNYFPGELWLINFDKELEIYEQALDGDSNKDFANMELKNPSTGIRYKAQAIDVLLEHLNQLLLGGSMTTEYRAALKLYLMNGTGSQYSDNFLEAWVNIKDAVRLIVASNAFMIQK</sequence>
<dbReference type="Pfam" id="PF05345">
    <property type="entry name" value="He_PIG"/>
    <property type="match status" value="4"/>
</dbReference>
<dbReference type="SMART" id="SM00736">
    <property type="entry name" value="CADG"/>
    <property type="match status" value="3"/>
</dbReference>
<dbReference type="Pfam" id="PF08811">
    <property type="entry name" value="DUF1800"/>
    <property type="match status" value="1"/>
</dbReference>
<keyword evidence="1" id="KW-0732">Signal</keyword>
<name>A0A1Y1QCK3_9GAMM</name>
<evidence type="ECO:0000313" key="4">
    <source>
        <dbReference type="Proteomes" id="UP000192491"/>
    </source>
</evidence>